<keyword evidence="2" id="KW-0963">Cytoplasm</keyword>
<dbReference type="PANTHER" id="PTHR33164">
    <property type="entry name" value="TRANSCRIPTIONAL REGULATOR, MARR FAMILY"/>
    <property type="match status" value="1"/>
</dbReference>
<evidence type="ECO:0000256" key="4">
    <source>
        <dbReference type="ARBA" id="ARBA00023125"/>
    </source>
</evidence>
<gene>
    <name evidence="7" type="ORF">BK671_21365</name>
</gene>
<evidence type="ECO:0000313" key="8">
    <source>
        <dbReference type="Proteomes" id="UP000285757"/>
    </source>
</evidence>
<evidence type="ECO:0000259" key="6">
    <source>
        <dbReference type="PROSITE" id="PS50995"/>
    </source>
</evidence>
<comment type="subcellular location">
    <subcellularLocation>
        <location evidence="1">Cytoplasm</location>
    </subcellularLocation>
</comment>
<dbReference type="Pfam" id="PF22381">
    <property type="entry name" value="Staph_reg_Sar_Rot"/>
    <property type="match status" value="1"/>
</dbReference>
<reference evidence="7 8" key="1">
    <citation type="submission" date="2016-10" db="EMBL/GenBank/DDBJ databases">
        <title>Comparative genome analysis of multiple Pseudomonas spp. focuses on biocontrol and plant growth promoting traits.</title>
        <authorList>
            <person name="Tao X.-Y."/>
            <person name="Taylor C.G."/>
        </authorList>
    </citation>
    <scope>NUCLEOTIDE SEQUENCE [LARGE SCALE GENOMIC DNA]</scope>
    <source>
        <strain evidence="7 8">24D3</strain>
    </source>
</reference>
<organism evidence="7 8">
    <name type="scientific">Pseudomonas fluorescens</name>
    <dbReference type="NCBI Taxonomy" id="294"/>
    <lineage>
        <taxon>Bacteria</taxon>
        <taxon>Pseudomonadati</taxon>
        <taxon>Pseudomonadota</taxon>
        <taxon>Gammaproteobacteria</taxon>
        <taxon>Pseudomonadales</taxon>
        <taxon>Pseudomonadaceae</taxon>
        <taxon>Pseudomonas</taxon>
    </lineage>
</organism>
<evidence type="ECO:0000256" key="3">
    <source>
        <dbReference type="ARBA" id="ARBA00023015"/>
    </source>
</evidence>
<evidence type="ECO:0000313" key="7">
    <source>
        <dbReference type="EMBL" id="RON63760.1"/>
    </source>
</evidence>
<dbReference type="GO" id="GO:0005737">
    <property type="term" value="C:cytoplasm"/>
    <property type="evidence" value="ECO:0007669"/>
    <property type="project" value="UniProtKB-SubCell"/>
</dbReference>
<proteinExistence type="predicted"/>
<accession>A0A423L5Z2</accession>
<dbReference type="PROSITE" id="PS50995">
    <property type="entry name" value="HTH_MARR_2"/>
    <property type="match status" value="1"/>
</dbReference>
<dbReference type="EMBL" id="MOBU01000017">
    <property type="protein sequence ID" value="RON63760.1"/>
    <property type="molecule type" value="Genomic_DNA"/>
</dbReference>
<dbReference type="Proteomes" id="UP000285757">
    <property type="component" value="Unassembled WGS sequence"/>
</dbReference>
<feature type="domain" description="HTH marR-type" evidence="6">
    <location>
        <begin position="26"/>
        <end position="156"/>
    </location>
</feature>
<comment type="caution">
    <text evidence="7">The sequence shown here is derived from an EMBL/GenBank/DDBJ whole genome shotgun (WGS) entry which is preliminary data.</text>
</comment>
<dbReference type="InterPro" id="IPR055166">
    <property type="entry name" value="Transc_reg_Sar_Rot_HTH"/>
</dbReference>
<dbReference type="GO" id="GO:0003700">
    <property type="term" value="F:DNA-binding transcription factor activity"/>
    <property type="evidence" value="ECO:0007669"/>
    <property type="project" value="InterPro"/>
</dbReference>
<sequence>MSITDQGLHMTTDRNTTDHCEDLLLDNQACFALHSTSLMLTKVYKPLLQALGLTYPQYLAMMVLWEKDGLTVGEISARLLTDPGSLTPLLKRLEGEGLLSRTRSREDERVVIVELTAQGRALKEKAKTVPQCILGASGFTLERLQNLQAELQVLRSHLQDSFI</sequence>
<dbReference type="FunFam" id="1.10.10.10:FF:000163">
    <property type="entry name" value="MarR family transcriptional regulator"/>
    <property type="match status" value="1"/>
</dbReference>
<dbReference type="AlphaFoldDB" id="A0A423L5Z2"/>
<dbReference type="InterPro" id="IPR036390">
    <property type="entry name" value="WH_DNA-bd_sf"/>
</dbReference>
<dbReference type="InterPro" id="IPR039422">
    <property type="entry name" value="MarR/SlyA-like"/>
</dbReference>
<evidence type="ECO:0000256" key="5">
    <source>
        <dbReference type="ARBA" id="ARBA00023163"/>
    </source>
</evidence>
<dbReference type="Gene3D" id="1.10.10.10">
    <property type="entry name" value="Winged helix-like DNA-binding domain superfamily/Winged helix DNA-binding domain"/>
    <property type="match status" value="1"/>
</dbReference>
<protein>
    <submittedName>
        <fullName evidence="7">MarR family transcriptional regulator</fullName>
    </submittedName>
</protein>
<dbReference type="InterPro" id="IPR036388">
    <property type="entry name" value="WH-like_DNA-bd_sf"/>
</dbReference>
<dbReference type="PRINTS" id="PR00598">
    <property type="entry name" value="HTHMARR"/>
</dbReference>
<dbReference type="GO" id="GO:0003677">
    <property type="term" value="F:DNA binding"/>
    <property type="evidence" value="ECO:0007669"/>
    <property type="project" value="UniProtKB-KW"/>
</dbReference>
<keyword evidence="3" id="KW-0805">Transcription regulation</keyword>
<dbReference type="InterPro" id="IPR000835">
    <property type="entry name" value="HTH_MarR-typ"/>
</dbReference>
<evidence type="ECO:0000256" key="1">
    <source>
        <dbReference type="ARBA" id="ARBA00004496"/>
    </source>
</evidence>
<dbReference type="PANTHER" id="PTHR33164:SF5">
    <property type="entry name" value="ORGANIC HYDROPEROXIDE RESISTANCE TRANSCRIPTIONAL REGULATOR"/>
    <property type="match status" value="1"/>
</dbReference>
<dbReference type="GO" id="GO:0006950">
    <property type="term" value="P:response to stress"/>
    <property type="evidence" value="ECO:0007669"/>
    <property type="project" value="TreeGrafter"/>
</dbReference>
<dbReference type="SMART" id="SM00347">
    <property type="entry name" value="HTH_MARR"/>
    <property type="match status" value="1"/>
</dbReference>
<evidence type="ECO:0000256" key="2">
    <source>
        <dbReference type="ARBA" id="ARBA00022490"/>
    </source>
</evidence>
<dbReference type="SUPFAM" id="SSF46785">
    <property type="entry name" value="Winged helix' DNA-binding domain"/>
    <property type="match status" value="1"/>
</dbReference>
<name>A0A423L5Z2_PSEFL</name>
<keyword evidence="5" id="KW-0804">Transcription</keyword>
<keyword evidence="4" id="KW-0238">DNA-binding</keyword>